<feature type="transmembrane region" description="Helical" evidence="5">
    <location>
        <begin position="372"/>
        <end position="397"/>
    </location>
</feature>
<feature type="transmembrane region" description="Helical" evidence="5">
    <location>
        <begin position="172"/>
        <end position="192"/>
    </location>
</feature>
<keyword evidence="4 5" id="KW-0472">Membrane</keyword>
<dbReference type="EMBL" id="JAVREQ010000018">
    <property type="protein sequence ID" value="MDT0380959.1"/>
    <property type="molecule type" value="Genomic_DNA"/>
</dbReference>
<feature type="transmembrane region" description="Helical" evidence="5">
    <location>
        <begin position="21"/>
        <end position="47"/>
    </location>
</feature>
<dbReference type="InterPro" id="IPR052962">
    <property type="entry name" value="AA_Transporter_AGT"/>
</dbReference>
<keyword evidence="3 5" id="KW-1133">Transmembrane helix</keyword>
<dbReference type="PANTHER" id="PTHR47547">
    <property type="match status" value="1"/>
</dbReference>
<reference evidence="7" key="1">
    <citation type="submission" date="2023-07" db="EMBL/GenBank/DDBJ databases">
        <title>30 novel species of actinomycetes from the DSMZ collection.</title>
        <authorList>
            <person name="Nouioui I."/>
        </authorList>
    </citation>
    <scope>NUCLEOTIDE SEQUENCE [LARGE SCALE GENOMIC DNA]</scope>
    <source>
        <strain evidence="7">DSM 42041</strain>
    </source>
</reference>
<feature type="transmembrane region" description="Helical" evidence="5">
    <location>
        <begin position="246"/>
        <end position="269"/>
    </location>
</feature>
<organism evidence="6 7">
    <name type="scientific">Streptomyces hazeniae</name>
    <dbReference type="NCBI Taxonomy" id="3075538"/>
    <lineage>
        <taxon>Bacteria</taxon>
        <taxon>Bacillati</taxon>
        <taxon>Actinomycetota</taxon>
        <taxon>Actinomycetes</taxon>
        <taxon>Kitasatosporales</taxon>
        <taxon>Streptomycetaceae</taxon>
        <taxon>Streptomyces</taxon>
    </lineage>
</organism>
<comment type="caution">
    <text evidence="6">The sequence shown here is derived from an EMBL/GenBank/DDBJ whole genome shotgun (WGS) entry which is preliminary data.</text>
</comment>
<feature type="transmembrane region" description="Helical" evidence="5">
    <location>
        <begin position="346"/>
        <end position="366"/>
    </location>
</feature>
<comment type="subcellular location">
    <subcellularLocation>
        <location evidence="1">Membrane</location>
        <topology evidence="1">Multi-pass membrane protein</topology>
    </subcellularLocation>
</comment>
<evidence type="ECO:0000256" key="4">
    <source>
        <dbReference type="ARBA" id="ARBA00023136"/>
    </source>
</evidence>
<evidence type="ECO:0000256" key="1">
    <source>
        <dbReference type="ARBA" id="ARBA00004141"/>
    </source>
</evidence>
<evidence type="ECO:0000256" key="2">
    <source>
        <dbReference type="ARBA" id="ARBA00022692"/>
    </source>
</evidence>
<name>A0ABU2NW47_9ACTN</name>
<feature type="transmembrane region" description="Helical" evidence="5">
    <location>
        <begin position="494"/>
        <end position="516"/>
    </location>
</feature>
<feature type="transmembrane region" description="Helical" evidence="5">
    <location>
        <begin position="204"/>
        <end position="225"/>
    </location>
</feature>
<dbReference type="RefSeq" id="WP_311674649.1">
    <property type="nucleotide sequence ID" value="NZ_JAVREQ010000018.1"/>
</dbReference>
<dbReference type="InterPro" id="IPR002293">
    <property type="entry name" value="AA/rel_permease1"/>
</dbReference>
<sequence length="521" mass="54572">MTAEPPTPSKPGQDHKLRRELGFWSLTGIAFGAIIGSGWLFGAFYGAAAAGPAAVLSWVIAGAALTLIALVLVELGSGTPESGGLVRWPFIANGPLAGTLVGWAVLLAVANSMAAQASAIVQYADRYLPGLFVDGSLSVSGKAVGAALLLVLVVLNWFGVKLFARLNLVATVIKVLIPVVTVVALLVSSFHPGNVSAGGGFAPYGWSASLTAIAGAGIIYALNGFATPIELSGEARNPRRDIPRAVLTAIVLSVALNVVLQLAFVLAVPEASLSSGWTGLSFSSPFGELALLLNLGWLATLIYADAVFSPSGSTYVMVAAGSRETYGVAKNRGLPRRFAAVQDRAGVPRNALALNFVLSMVCLLPAEGWQEIIGMVGVLALLTYSLCTVAAGTFRVAAPERLAGWVRGLRWIAPAGFVVGSELVYWASWETLRTALPAMMAAVLLFVALRRRELDIMTELRTGLWLLAFMSWQLVLSGLGTFGGAGIVPAPWDTVAVAVFGVLTYHWGVRSGAAYLRRRPS</sequence>
<dbReference type="PIRSF" id="PIRSF006060">
    <property type="entry name" value="AA_transporter"/>
    <property type="match status" value="1"/>
</dbReference>
<feature type="transmembrane region" description="Helical" evidence="5">
    <location>
        <begin position="289"/>
        <end position="308"/>
    </location>
</feature>
<keyword evidence="2 5" id="KW-0812">Transmembrane</keyword>
<dbReference type="Proteomes" id="UP001183414">
    <property type="component" value="Unassembled WGS sequence"/>
</dbReference>
<evidence type="ECO:0000256" key="5">
    <source>
        <dbReference type="SAM" id="Phobius"/>
    </source>
</evidence>
<dbReference type="PANTHER" id="PTHR47547:SF1">
    <property type="entry name" value="ASPARTATE-PROTON SYMPORTER"/>
    <property type="match status" value="1"/>
</dbReference>
<proteinExistence type="predicted"/>
<evidence type="ECO:0000256" key="3">
    <source>
        <dbReference type="ARBA" id="ARBA00022989"/>
    </source>
</evidence>
<feature type="transmembrane region" description="Helical" evidence="5">
    <location>
        <begin position="434"/>
        <end position="451"/>
    </location>
</feature>
<accession>A0ABU2NW47</accession>
<feature type="transmembrane region" description="Helical" evidence="5">
    <location>
        <begin position="409"/>
        <end position="428"/>
    </location>
</feature>
<feature type="transmembrane region" description="Helical" evidence="5">
    <location>
        <begin position="463"/>
        <end position="488"/>
    </location>
</feature>
<feature type="transmembrane region" description="Helical" evidence="5">
    <location>
        <begin position="53"/>
        <end position="75"/>
    </location>
</feature>
<evidence type="ECO:0000313" key="6">
    <source>
        <dbReference type="EMBL" id="MDT0380959.1"/>
    </source>
</evidence>
<feature type="transmembrane region" description="Helical" evidence="5">
    <location>
        <begin position="143"/>
        <end position="160"/>
    </location>
</feature>
<gene>
    <name evidence="6" type="ORF">RM572_19575</name>
</gene>
<dbReference type="Pfam" id="PF13520">
    <property type="entry name" value="AA_permease_2"/>
    <property type="match status" value="1"/>
</dbReference>
<protein>
    <submittedName>
        <fullName evidence="6">APC family permease</fullName>
    </submittedName>
</protein>
<evidence type="ECO:0000313" key="7">
    <source>
        <dbReference type="Proteomes" id="UP001183414"/>
    </source>
</evidence>
<feature type="transmembrane region" description="Helical" evidence="5">
    <location>
        <begin position="96"/>
        <end position="123"/>
    </location>
</feature>
<keyword evidence="7" id="KW-1185">Reference proteome</keyword>
<dbReference type="Gene3D" id="1.20.1740.10">
    <property type="entry name" value="Amino acid/polyamine transporter I"/>
    <property type="match status" value="1"/>
</dbReference>